<evidence type="ECO:0000256" key="1">
    <source>
        <dbReference type="SAM" id="MobiDB-lite"/>
    </source>
</evidence>
<evidence type="ECO:0000256" key="2">
    <source>
        <dbReference type="SAM" id="Phobius"/>
    </source>
</evidence>
<name>A0A225DJX1_9BACT</name>
<evidence type="ECO:0008006" key="5">
    <source>
        <dbReference type="Google" id="ProtNLM"/>
    </source>
</evidence>
<evidence type="ECO:0000313" key="4">
    <source>
        <dbReference type="Proteomes" id="UP000214646"/>
    </source>
</evidence>
<proteinExistence type="predicted"/>
<organism evidence="3 4">
    <name type="scientific">Fimbriiglobus ruber</name>
    <dbReference type="NCBI Taxonomy" id="1908690"/>
    <lineage>
        <taxon>Bacteria</taxon>
        <taxon>Pseudomonadati</taxon>
        <taxon>Planctomycetota</taxon>
        <taxon>Planctomycetia</taxon>
        <taxon>Gemmatales</taxon>
        <taxon>Gemmataceae</taxon>
        <taxon>Fimbriiglobus</taxon>
    </lineage>
</organism>
<feature type="transmembrane region" description="Helical" evidence="2">
    <location>
        <begin position="150"/>
        <end position="176"/>
    </location>
</feature>
<evidence type="ECO:0000313" key="3">
    <source>
        <dbReference type="EMBL" id="OWK41770.1"/>
    </source>
</evidence>
<comment type="caution">
    <text evidence="3">The sequence shown here is derived from an EMBL/GenBank/DDBJ whole genome shotgun (WGS) entry which is preliminary data.</text>
</comment>
<feature type="region of interest" description="Disordered" evidence="1">
    <location>
        <begin position="1"/>
        <end position="81"/>
    </location>
</feature>
<feature type="transmembrane region" description="Helical" evidence="2">
    <location>
        <begin position="254"/>
        <end position="275"/>
    </location>
</feature>
<dbReference type="AlphaFoldDB" id="A0A225DJX1"/>
<keyword evidence="4" id="KW-1185">Reference proteome</keyword>
<feature type="compositionally biased region" description="Low complexity" evidence="1">
    <location>
        <begin position="36"/>
        <end position="49"/>
    </location>
</feature>
<sequence>MAVEVSPPAEPTPAAPAAPPLPFGRPAPAAPPLPFGAPTKAAPARAAPARPKRPAVRAKIAADDPYESPPTASVEPGAEEKRREVLRQLAEYQEEKAIEEEEYEHLAGLCAHARTGLQLLALGALAACVVAVVTMFFFIGSLLGLPLFPLLFLAGGFLVLHWLLTAGGFGFCCAGLPDMRPTAVFGIAFTAGHAVFNLACTMLAIGIVVLADFEVRAEGVALGGLLLSNSVSNMTVAADVPLYLVFGFPTRSSMLVLILIAAAFEFAKLSSIGLLTNQYATAGKDQRLAHDGMRFVYRIFWLVLAAPILKVTVYVMIGVLFPIGYLMLAFISLTVGFYAWWAFTWFAQFQVLNDTREIVVATRVADKRARLDVV</sequence>
<dbReference type="Proteomes" id="UP000214646">
    <property type="component" value="Unassembled WGS sequence"/>
</dbReference>
<keyword evidence="2" id="KW-0812">Transmembrane</keyword>
<feature type="transmembrane region" description="Helical" evidence="2">
    <location>
        <begin position="119"/>
        <end position="144"/>
    </location>
</feature>
<feature type="transmembrane region" description="Helical" evidence="2">
    <location>
        <begin position="295"/>
        <end position="317"/>
    </location>
</feature>
<feature type="compositionally biased region" description="Pro residues" evidence="1">
    <location>
        <begin position="8"/>
        <end position="35"/>
    </location>
</feature>
<feature type="transmembrane region" description="Helical" evidence="2">
    <location>
        <begin position="183"/>
        <end position="211"/>
    </location>
</feature>
<accession>A0A225DJX1</accession>
<protein>
    <recommendedName>
        <fullName evidence="5">Transmembrane protein</fullName>
    </recommendedName>
</protein>
<gene>
    <name evidence="3" type="ORF">FRUB_03848</name>
</gene>
<keyword evidence="2" id="KW-0472">Membrane</keyword>
<dbReference type="EMBL" id="NIDE01000005">
    <property type="protein sequence ID" value="OWK41770.1"/>
    <property type="molecule type" value="Genomic_DNA"/>
</dbReference>
<reference evidence="4" key="1">
    <citation type="submission" date="2017-06" db="EMBL/GenBank/DDBJ databases">
        <title>Genome analysis of Fimbriiglobus ruber SP5, the first member of the order Planctomycetales with confirmed chitinolytic capability.</title>
        <authorList>
            <person name="Ravin N.V."/>
            <person name="Rakitin A.L."/>
            <person name="Ivanova A.A."/>
            <person name="Beletsky A.V."/>
            <person name="Kulichevskaya I.S."/>
            <person name="Mardanov A.V."/>
            <person name="Dedysh S.N."/>
        </authorList>
    </citation>
    <scope>NUCLEOTIDE SEQUENCE [LARGE SCALE GENOMIC DNA]</scope>
    <source>
        <strain evidence="4">SP5</strain>
    </source>
</reference>
<keyword evidence="2" id="KW-1133">Transmembrane helix</keyword>
<feature type="transmembrane region" description="Helical" evidence="2">
    <location>
        <begin position="323"/>
        <end position="346"/>
    </location>
</feature>